<keyword evidence="1" id="KW-0472">Membrane</keyword>
<keyword evidence="1" id="KW-0812">Transmembrane</keyword>
<keyword evidence="4" id="KW-1185">Reference proteome</keyword>
<comment type="caution">
    <text evidence="3">The sequence shown here is derived from an EMBL/GenBank/DDBJ whole genome shotgun (WGS) entry which is preliminary data.</text>
</comment>
<dbReference type="EMBL" id="JABEPP010000001">
    <property type="protein sequence ID" value="NNM71544.1"/>
    <property type="molecule type" value="Genomic_DNA"/>
</dbReference>
<accession>A0A849I1R9</accession>
<keyword evidence="1" id="KW-1133">Transmembrane helix</keyword>
<feature type="transmembrane region" description="Helical" evidence="1">
    <location>
        <begin position="64"/>
        <end position="84"/>
    </location>
</feature>
<sequence length="112" mass="11860">MNKVISVMAAATLGAGLMAMSPGAQAKPALPDADALAASVPNAEYTQHRGRRHGHYRSHRGRDAAAAAAAVGVAGALIGGAIAAQQRRDYYYDRPYGAYGHYGPDYDYYDPY</sequence>
<feature type="chain" id="PRO_5032348441" description="Transmembrane protein" evidence="2">
    <location>
        <begin position="27"/>
        <end position="112"/>
    </location>
</feature>
<keyword evidence="2" id="KW-0732">Signal</keyword>
<evidence type="ECO:0000256" key="1">
    <source>
        <dbReference type="SAM" id="Phobius"/>
    </source>
</evidence>
<evidence type="ECO:0000313" key="4">
    <source>
        <dbReference type="Proteomes" id="UP000564885"/>
    </source>
</evidence>
<reference evidence="3 4" key="1">
    <citation type="submission" date="2020-04" db="EMBL/GenBank/DDBJ databases">
        <title>Enterovirga sp. isolate from soil.</title>
        <authorList>
            <person name="Chea S."/>
            <person name="Kim D.-U."/>
        </authorList>
    </citation>
    <scope>NUCLEOTIDE SEQUENCE [LARGE SCALE GENOMIC DNA]</scope>
    <source>
        <strain evidence="3 4">DB1703</strain>
    </source>
</reference>
<dbReference type="Proteomes" id="UP000564885">
    <property type="component" value="Unassembled WGS sequence"/>
</dbReference>
<protein>
    <recommendedName>
        <fullName evidence="5">Transmembrane protein</fullName>
    </recommendedName>
</protein>
<evidence type="ECO:0008006" key="5">
    <source>
        <dbReference type="Google" id="ProtNLM"/>
    </source>
</evidence>
<name>A0A849I1R9_9HYPH</name>
<organism evidence="3 4">
    <name type="scientific">Enterovirga aerilata</name>
    <dbReference type="NCBI Taxonomy" id="2730920"/>
    <lineage>
        <taxon>Bacteria</taxon>
        <taxon>Pseudomonadati</taxon>
        <taxon>Pseudomonadota</taxon>
        <taxon>Alphaproteobacteria</taxon>
        <taxon>Hyphomicrobiales</taxon>
        <taxon>Methylobacteriaceae</taxon>
        <taxon>Enterovirga</taxon>
    </lineage>
</organism>
<proteinExistence type="predicted"/>
<dbReference type="RefSeq" id="WP_171216995.1">
    <property type="nucleotide sequence ID" value="NZ_JABEPP010000001.1"/>
</dbReference>
<feature type="signal peptide" evidence="2">
    <location>
        <begin position="1"/>
        <end position="26"/>
    </location>
</feature>
<evidence type="ECO:0000313" key="3">
    <source>
        <dbReference type="EMBL" id="NNM71544.1"/>
    </source>
</evidence>
<evidence type="ECO:0000256" key="2">
    <source>
        <dbReference type="SAM" id="SignalP"/>
    </source>
</evidence>
<dbReference type="AlphaFoldDB" id="A0A849I1R9"/>
<gene>
    <name evidence="3" type="ORF">HJG44_03915</name>
</gene>